<dbReference type="InterPro" id="IPR000515">
    <property type="entry name" value="MetI-like"/>
</dbReference>
<comment type="similarity">
    <text evidence="2 9">Belongs to the binding-protein-dependent transport system permease family. CysTW subfamily.</text>
</comment>
<dbReference type="EMBL" id="JAMGBE010000001">
    <property type="protein sequence ID" value="MCL6729276.1"/>
    <property type="molecule type" value="Genomic_DNA"/>
</dbReference>
<gene>
    <name evidence="11" type="primary">pstA</name>
    <name evidence="11" type="ORF">LZ538_04295</name>
</gene>
<keyword evidence="12" id="KW-1185">Reference proteome</keyword>
<protein>
    <recommendedName>
        <fullName evidence="3 9">Phosphate transport system permease protein PstA</fullName>
    </recommendedName>
</protein>
<evidence type="ECO:0000256" key="7">
    <source>
        <dbReference type="ARBA" id="ARBA00022989"/>
    </source>
</evidence>
<evidence type="ECO:0000256" key="2">
    <source>
        <dbReference type="ARBA" id="ARBA00007069"/>
    </source>
</evidence>
<dbReference type="Proteomes" id="UP001165342">
    <property type="component" value="Unassembled WGS sequence"/>
</dbReference>
<feature type="transmembrane region" description="Helical" evidence="9">
    <location>
        <begin position="307"/>
        <end position="328"/>
    </location>
</feature>
<feature type="transmembrane region" description="Helical" evidence="9">
    <location>
        <begin position="20"/>
        <end position="38"/>
    </location>
</feature>
<comment type="caution">
    <text evidence="11">The sequence shown here is derived from an EMBL/GenBank/DDBJ whole genome shotgun (WGS) entry which is preliminary data.</text>
</comment>
<dbReference type="InterPro" id="IPR035906">
    <property type="entry name" value="MetI-like_sf"/>
</dbReference>
<dbReference type="CDD" id="cd06261">
    <property type="entry name" value="TM_PBP2"/>
    <property type="match status" value="1"/>
</dbReference>
<organism evidence="11 12">
    <name type="scientific">Sphingomonas hankyongi</name>
    <dbReference type="NCBI Taxonomy" id="2908209"/>
    <lineage>
        <taxon>Bacteria</taxon>
        <taxon>Pseudomonadati</taxon>
        <taxon>Pseudomonadota</taxon>
        <taxon>Alphaproteobacteria</taxon>
        <taxon>Sphingomonadales</taxon>
        <taxon>Sphingomonadaceae</taxon>
        <taxon>Sphingomonas</taxon>
    </lineage>
</organism>
<dbReference type="RefSeq" id="WP_249830840.1">
    <property type="nucleotide sequence ID" value="NZ_JAMGBE010000001.1"/>
</dbReference>
<dbReference type="Pfam" id="PF00528">
    <property type="entry name" value="BPD_transp_1"/>
    <property type="match status" value="1"/>
</dbReference>
<keyword evidence="8 9" id="KW-0472">Membrane</keyword>
<evidence type="ECO:0000313" key="11">
    <source>
        <dbReference type="EMBL" id="MCL6729276.1"/>
    </source>
</evidence>
<dbReference type="SUPFAM" id="SSF161098">
    <property type="entry name" value="MetI-like"/>
    <property type="match status" value="1"/>
</dbReference>
<feature type="transmembrane region" description="Helical" evidence="9">
    <location>
        <begin position="257"/>
        <end position="277"/>
    </location>
</feature>
<evidence type="ECO:0000256" key="1">
    <source>
        <dbReference type="ARBA" id="ARBA00004651"/>
    </source>
</evidence>
<dbReference type="NCBIfam" id="TIGR00974">
    <property type="entry name" value="3a0107s02c"/>
    <property type="match status" value="1"/>
</dbReference>
<evidence type="ECO:0000256" key="9">
    <source>
        <dbReference type="RuleBase" id="RU363043"/>
    </source>
</evidence>
<feature type="domain" description="ABC transmembrane type-1" evidence="10">
    <location>
        <begin position="186"/>
        <end position="393"/>
    </location>
</feature>
<keyword evidence="4" id="KW-0813">Transport</keyword>
<accession>A0ABT0S0W8</accession>
<reference evidence="11" key="1">
    <citation type="submission" date="2022-05" db="EMBL/GenBank/DDBJ databases">
        <authorList>
            <person name="Jo J.-H."/>
            <person name="Im W.-T."/>
        </authorList>
    </citation>
    <scope>NUCLEOTIDE SEQUENCE</scope>
    <source>
        <strain evidence="11">SE220</strain>
    </source>
</reference>
<evidence type="ECO:0000259" key="10">
    <source>
        <dbReference type="PROSITE" id="PS50928"/>
    </source>
</evidence>
<feature type="transmembrane region" description="Helical" evidence="9">
    <location>
        <begin position="377"/>
        <end position="396"/>
    </location>
</feature>
<evidence type="ECO:0000256" key="8">
    <source>
        <dbReference type="ARBA" id="ARBA00023136"/>
    </source>
</evidence>
<comment type="subcellular location">
    <subcellularLocation>
        <location evidence="9">Cell inner membrane</location>
        <topology evidence="9">Multi-pass membrane protein</topology>
    </subcellularLocation>
    <subcellularLocation>
        <location evidence="1">Cell membrane</location>
        <topology evidence="1">Multi-pass membrane protein</topology>
    </subcellularLocation>
</comment>
<evidence type="ECO:0000313" key="12">
    <source>
        <dbReference type="Proteomes" id="UP001165342"/>
    </source>
</evidence>
<dbReference type="PANTHER" id="PTHR43470">
    <property type="entry name" value="PHOSPHATE TRANSPORT SYSTEM PERMEASE PROTEIN PSTA-RELATED"/>
    <property type="match status" value="1"/>
</dbReference>
<dbReference type="PROSITE" id="PS50928">
    <property type="entry name" value="ABC_TM1"/>
    <property type="match status" value="1"/>
</dbReference>
<evidence type="ECO:0000256" key="6">
    <source>
        <dbReference type="ARBA" id="ARBA00022692"/>
    </source>
</evidence>
<proteinExistence type="inferred from homology"/>
<keyword evidence="5 9" id="KW-1003">Cell membrane</keyword>
<sequence>MLRRVRRRYVAERWFRGAGFAAISLSVLFLAFLLWSMASRGLGGFSHFEAALPIDFSKTDLFLDPATLRGPDAEQTVASADIEGAISKAAVAAYGSSAEEMFGDAATTRLTREIVANPDILTQRPTFWLPVGSKLDVAAKHEGDEASERMVKALESRGSLKRTFNANFLESSDSTDPTSVGVWGALKGTFLTILVTMALAFPVGVLAAVYLEEFAPRNRWTDAIEVSINNLAAVPSIIFGLLGLAVFLNVMNLPRSAPLVGGMTLALMTMPVIVIAGRNAIKTVPPSIRDAALGVGASKMQVTFHHVLPLALPGILTGTIIGMARALGETAPLLMIGMRAFIAAPPDGVTDPATVLPVQIFLWSDEVDRAFVEKTSAAIIVLLLFMLLMNGLAIYLRNRFERRW</sequence>
<dbReference type="InterPro" id="IPR024573">
    <property type="entry name" value="DUF3333"/>
</dbReference>
<evidence type="ECO:0000256" key="3">
    <source>
        <dbReference type="ARBA" id="ARBA00016864"/>
    </source>
</evidence>
<dbReference type="PANTHER" id="PTHR43470:SF5">
    <property type="entry name" value="PHOSPHATE TRANSPORT SYSTEM PERMEASE PROTEIN PSTA"/>
    <property type="match status" value="1"/>
</dbReference>
<keyword evidence="7 9" id="KW-1133">Transmembrane helix</keyword>
<dbReference type="Pfam" id="PF11812">
    <property type="entry name" value="DUF3333"/>
    <property type="match status" value="1"/>
</dbReference>
<keyword evidence="6 9" id="KW-0812">Transmembrane</keyword>
<dbReference type="InterPro" id="IPR005672">
    <property type="entry name" value="Phosphate_PstA"/>
</dbReference>
<evidence type="ECO:0000256" key="4">
    <source>
        <dbReference type="ARBA" id="ARBA00022448"/>
    </source>
</evidence>
<name>A0ABT0S0W8_9SPHN</name>
<dbReference type="Gene3D" id="1.10.3720.10">
    <property type="entry name" value="MetI-like"/>
    <property type="match status" value="1"/>
</dbReference>
<feature type="transmembrane region" description="Helical" evidence="9">
    <location>
        <begin position="190"/>
        <end position="211"/>
    </location>
</feature>
<feature type="transmembrane region" description="Helical" evidence="9">
    <location>
        <begin position="231"/>
        <end position="251"/>
    </location>
</feature>
<evidence type="ECO:0000256" key="5">
    <source>
        <dbReference type="ARBA" id="ARBA00022475"/>
    </source>
</evidence>